<dbReference type="Proteomes" id="UP000242146">
    <property type="component" value="Unassembled WGS sequence"/>
</dbReference>
<organism evidence="1 2">
    <name type="scientific">Hesseltinella vesiculosa</name>
    <dbReference type="NCBI Taxonomy" id="101127"/>
    <lineage>
        <taxon>Eukaryota</taxon>
        <taxon>Fungi</taxon>
        <taxon>Fungi incertae sedis</taxon>
        <taxon>Mucoromycota</taxon>
        <taxon>Mucoromycotina</taxon>
        <taxon>Mucoromycetes</taxon>
        <taxon>Mucorales</taxon>
        <taxon>Cunninghamellaceae</taxon>
        <taxon>Hesseltinella</taxon>
    </lineage>
</organism>
<gene>
    <name evidence="1" type="ORF">DM01DRAFT_1053429</name>
</gene>
<reference evidence="1 2" key="1">
    <citation type="submission" date="2016-07" db="EMBL/GenBank/DDBJ databases">
        <title>Pervasive Adenine N6-methylation of Active Genes in Fungi.</title>
        <authorList>
            <consortium name="DOE Joint Genome Institute"/>
            <person name="Mondo S.J."/>
            <person name="Dannebaum R.O."/>
            <person name="Kuo R.C."/>
            <person name="Labutti K."/>
            <person name="Haridas S."/>
            <person name="Kuo A."/>
            <person name="Salamov A."/>
            <person name="Ahrendt S.R."/>
            <person name="Lipzen A."/>
            <person name="Sullivan W."/>
            <person name="Andreopoulos W.B."/>
            <person name="Clum A."/>
            <person name="Lindquist E."/>
            <person name="Daum C."/>
            <person name="Ramamoorthy G.K."/>
            <person name="Gryganskyi A."/>
            <person name="Culley D."/>
            <person name="Magnuson J.K."/>
            <person name="James T.Y."/>
            <person name="O'Malley M.A."/>
            <person name="Stajich J.E."/>
            <person name="Spatafora J.W."/>
            <person name="Visel A."/>
            <person name="Grigoriev I.V."/>
        </authorList>
    </citation>
    <scope>NUCLEOTIDE SEQUENCE [LARGE SCALE GENOMIC DNA]</scope>
    <source>
        <strain evidence="1 2">NRRL 3301</strain>
    </source>
</reference>
<dbReference type="AlphaFoldDB" id="A0A1X2GGL5"/>
<comment type="caution">
    <text evidence="1">The sequence shown here is derived from an EMBL/GenBank/DDBJ whole genome shotgun (WGS) entry which is preliminary data.</text>
</comment>
<sequence length="79" mass="8985">MDYEAELTNSNDMPLPLFGRDPSAPMDSLSVIPWTHPFIYGENQQISISRAFSIPHFIQTKLDLWKGTSFPSSSIVYLH</sequence>
<accession>A0A1X2GGL5</accession>
<proteinExistence type="predicted"/>
<dbReference type="EMBL" id="MCGT01000016">
    <property type="protein sequence ID" value="ORX53247.1"/>
    <property type="molecule type" value="Genomic_DNA"/>
</dbReference>
<protein>
    <submittedName>
        <fullName evidence="1">Uncharacterized protein</fullName>
    </submittedName>
</protein>
<name>A0A1X2GGL5_9FUNG</name>
<evidence type="ECO:0000313" key="1">
    <source>
        <dbReference type="EMBL" id="ORX53247.1"/>
    </source>
</evidence>
<evidence type="ECO:0000313" key="2">
    <source>
        <dbReference type="Proteomes" id="UP000242146"/>
    </source>
</evidence>
<keyword evidence="2" id="KW-1185">Reference proteome</keyword>